<dbReference type="InterPro" id="IPR056810">
    <property type="entry name" value="GNC1-like_N"/>
</dbReference>
<dbReference type="HOGENOM" id="CLU_000504_2_2_1"/>
<comment type="similarity">
    <text evidence="1">Belongs to the GCN1 family.</text>
</comment>
<evidence type="ECO:0000256" key="5">
    <source>
        <dbReference type="SAM" id="MobiDB-lite"/>
    </source>
</evidence>
<feature type="repeat" description="HEAT" evidence="4">
    <location>
        <begin position="1662"/>
        <end position="1699"/>
    </location>
</feature>
<evidence type="ECO:0000256" key="3">
    <source>
        <dbReference type="ARBA" id="ARBA00022737"/>
    </source>
</evidence>
<dbReference type="FunFam" id="1.25.10.10:FF:000096">
    <property type="entry name" value="eIF-2-alpha kinase activator gcn1"/>
    <property type="match status" value="1"/>
</dbReference>
<dbReference type="FunFam" id="1.25.10.10:FF:000090">
    <property type="entry name" value="eIF-2-alpha kinase activator GCN1"/>
    <property type="match status" value="1"/>
</dbReference>
<dbReference type="KEGG" id="lgi:LOTGIDRAFT_223326"/>
<dbReference type="InterPro" id="IPR021133">
    <property type="entry name" value="HEAT_type_2"/>
</dbReference>
<dbReference type="CTD" id="20247113"/>
<reference evidence="7 8" key="1">
    <citation type="journal article" date="2013" name="Nature">
        <title>Insights into bilaterian evolution from three spiralian genomes.</title>
        <authorList>
            <person name="Simakov O."/>
            <person name="Marletaz F."/>
            <person name="Cho S.J."/>
            <person name="Edsinger-Gonzales E."/>
            <person name="Havlak P."/>
            <person name="Hellsten U."/>
            <person name="Kuo D.H."/>
            <person name="Larsson T."/>
            <person name="Lv J."/>
            <person name="Arendt D."/>
            <person name="Savage R."/>
            <person name="Osoegawa K."/>
            <person name="de Jong P."/>
            <person name="Grimwood J."/>
            <person name="Chapman J.A."/>
            <person name="Shapiro H."/>
            <person name="Aerts A."/>
            <person name="Otillar R.P."/>
            <person name="Terry A.Y."/>
            <person name="Boore J.L."/>
            <person name="Grigoriev I.V."/>
            <person name="Lindberg D.R."/>
            <person name="Seaver E.C."/>
            <person name="Weisblat D.A."/>
            <person name="Putnam N.H."/>
            <person name="Rokhsar D.S."/>
        </authorList>
    </citation>
    <scope>NUCLEOTIDE SEQUENCE [LARGE SCALE GENOMIC DNA]</scope>
</reference>
<dbReference type="Pfam" id="PF24993">
    <property type="entry name" value="GNC1_N"/>
    <property type="match status" value="1"/>
</dbReference>
<feature type="repeat" description="HEAT" evidence="4">
    <location>
        <begin position="2010"/>
        <end position="2047"/>
    </location>
</feature>
<dbReference type="PROSITE" id="PS50077">
    <property type="entry name" value="HEAT_REPEAT"/>
    <property type="match status" value="4"/>
</dbReference>
<proteinExistence type="inferred from homology"/>
<keyword evidence="8" id="KW-1185">Reference proteome</keyword>
<dbReference type="Pfam" id="PF25801">
    <property type="entry name" value="HEAT_GCN1_C_2"/>
    <property type="match status" value="1"/>
</dbReference>
<dbReference type="InterPro" id="IPR016024">
    <property type="entry name" value="ARM-type_fold"/>
</dbReference>
<keyword evidence="2" id="KW-0597">Phosphoprotein</keyword>
<dbReference type="InterPro" id="IPR000357">
    <property type="entry name" value="HEAT"/>
</dbReference>
<dbReference type="GO" id="GO:0005829">
    <property type="term" value="C:cytosol"/>
    <property type="evidence" value="ECO:0007669"/>
    <property type="project" value="TreeGrafter"/>
</dbReference>
<dbReference type="InterPro" id="IPR011989">
    <property type="entry name" value="ARM-like"/>
</dbReference>
<evidence type="ECO:0000313" key="7">
    <source>
        <dbReference type="EMBL" id="ESO82427.1"/>
    </source>
</evidence>
<dbReference type="Pfam" id="PF24984">
    <property type="entry name" value="HEAT_EF3_GNC1"/>
    <property type="match status" value="1"/>
</dbReference>
<feature type="region of interest" description="Disordered" evidence="5">
    <location>
        <begin position="958"/>
        <end position="978"/>
    </location>
</feature>
<dbReference type="RefSeq" id="XP_009066930.1">
    <property type="nucleotide sequence ID" value="XM_009068682.1"/>
</dbReference>
<dbReference type="OrthoDB" id="5148094at2759"/>
<dbReference type="InterPro" id="IPR034085">
    <property type="entry name" value="TOG"/>
</dbReference>
<feature type="repeat" description="HEAT" evidence="4">
    <location>
        <begin position="1782"/>
        <end position="1818"/>
    </location>
</feature>
<evidence type="ECO:0000313" key="8">
    <source>
        <dbReference type="Proteomes" id="UP000030746"/>
    </source>
</evidence>
<organism evidence="7 8">
    <name type="scientific">Lottia gigantea</name>
    <name type="common">Giant owl limpet</name>
    <dbReference type="NCBI Taxonomy" id="225164"/>
    <lineage>
        <taxon>Eukaryota</taxon>
        <taxon>Metazoa</taxon>
        <taxon>Spiralia</taxon>
        <taxon>Lophotrochozoa</taxon>
        <taxon>Mollusca</taxon>
        <taxon>Gastropoda</taxon>
        <taxon>Patellogastropoda</taxon>
        <taxon>Lottioidea</taxon>
        <taxon>Lottiidae</taxon>
        <taxon>Lottia</taxon>
    </lineage>
</organism>
<evidence type="ECO:0000259" key="6">
    <source>
        <dbReference type="SMART" id="SM01349"/>
    </source>
</evidence>
<dbReference type="InterPro" id="IPR057546">
    <property type="entry name" value="HEAT_GCN1"/>
</dbReference>
<dbReference type="SUPFAM" id="SSF48371">
    <property type="entry name" value="ARM repeat"/>
    <property type="match status" value="4"/>
</dbReference>
<dbReference type="GO" id="GO:0019887">
    <property type="term" value="F:protein kinase regulator activity"/>
    <property type="evidence" value="ECO:0007669"/>
    <property type="project" value="TreeGrafter"/>
</dbReference>
<dbReference type="Pfam" id="PF24987">
    <property type="entry name" value="HEAT_EF3_N"/>
    <property type="match status" value="2"/>
</dbReference>
<feature type="repeat" description="HEAT" evidence="4">
    <location>
        <begin position="1620"/>
        <end position="1658"/>
    </location>
</feature>
<dbReference type="PANTHER" id="PTHR23346:SF7">
    <property type="entry name" value="STALLED RIBOSOME SENSOR GCN1"/>
    <property type="match status" value="1"/>
</dbReference>
<dbReference type="Pfam" id="PF02985">
    <property type="entry name" value="HEAT"/>
    <property type="match status" value="1"/>
</dbReference>
<dbReference type="GO" id="GO:0034198">
    <property type="term" value="P:cellular response to amino acid starvation"/>
    <property type="evidence" value="ECO:0007669"/>
    <property type="project" value="TreeGrafter"/>
</dbReference>
<evidence type="ECO:0000256" key="2">
    <source>
        <dbReference type="ARBA" id="ARBA00022553"/>
    </source>
</evidence>
<feature type="domain" description="TOG" evidence="6">
    <location>
        <begin position="1366"/>
        <end position="1602"/>
    </location>
</feature>
<protein>
    <recommendedName>
        <fullName evidence="6">TOG domain-containing protein</fullName>
    </recommendedName>
</protein>
<dbReference type="Pfam" id="PF23271">
    <property type="entry name" value="HEAT_GCN1"/>
    <property type="match status" value="1"/>
</dbReference>
<dbReference type="STRING" id="225164.V3ZED9"/>
<dbReference type="GO" id="GO:0006417">
    <property type="term" value="P:regulation of translation"/>
    <property type="evidence" value="ECO:0007669"/>
    <property type="project" value="TreeGrafter"/>
</dbReference>
<evidence type="ECO:0000256" key="1">
    <source>
        <dbReference type="ARBA" id="ARBA00007366"/>
    </source>
</evidence>
<evidence type="ECO:0000256" key="4">
    <source>
        <dbReference type="PROSITE-ProRule" id="PRU00103"/>
    </source>
</evidence>
<dbReference type="PANTHER" id="PTHR23346">
    <property type="entry name" value="TRANSLATIONAL ACTIVATOR GCN1-RELATED"/>
    <property type="match status" value="1"/>
</dbReference>
<sequence>MFQSAGTEVLKRFAQKVSSPSTKERIEVIKELDDAVKRKEIPEVAVKGILKFLVTTIGYYRDNRSIRAVSNVITSLLTVYPEGAVKHISSALTPFADHKAKINSVCRSNSGESLVALSWTCIALSILIKSPNGVDDSTLGQIVRIQLLLIDSCLSADNKSITKSTYRKLSILWSQVSVSLVSYLIAFSTLEPSRSSICCCALLLKYFHSSPETRSVKDEFKVPYLDIYCKQVLASRSKNPQHILKWSKEILVYCSSDYFKTQLLPTAQKAMLRNPEIITETVCCMLSGTTIDLSKFASDIGKLLHAQLISKDENLRKFAELGMKNLANYCSDAGAVLKLVSETFAVLGGSEGKLTILEQKLSVITAIGNLYYNIVSGTTSVQNMSSTVAELFIPTLTTEIHEGTLVHCLSMLQLWCSKFTTDVPEKLIQWLKKGMTLKTATSPVRNGYILCMNSAFHSDTLLKAKEVLPLLLQTVEKASKQPSQVPLVTEAVSACLILEKLAVVDIGVESSLTIFWSVITNKQLFVNDKFLQSASVKTLQNIITLTERLIYDFPQKMKDAICKPYYKALVFCLTYPSVEVQSSATFSIKKMMQFLSGSNFQLDLLSELTDILSNLKVNYIAYMKMDEEGKESHRETIKVISPKIISEALVTVTSAVFIKGKEAQSVILAAIPISHHPYIAYHQKSLWISILLKLKQDPATFITNNSDDCFQIVETGEKLTETEENIIKTYIICVPDLYLPRLLQYSQSLLVDYKVTNVTKEEYGIFMTAEGTPYDTTLIDSAMRQVDTNKNMKRENKVYSYAEQMAEIELRKEIEKTAGKKPQEAPKLSKKQEELLQIQLQEESEIRKRITVLYNRVSCGCSSLSAAVHGNYYSCSSKIKDILSQIVPLLQSPLSAPIVSHFFLQLGQLAFTDKNLGKLIGNVTLRALDPKVPLDPLWTKEPINTQVSRAVMLLAEKSTSQDSEENGDEMKEEGNEEEPELFSASEFAYIYYLLNCVLKGGANITKNEDVKSLAIQLIGEHAQMRTTNGEQYDPSYLPRENLYQLLFYLIGTTDNKPQQESVDAVLEVARCANGEAGATVIESKEITQILTALQSSCLTVRDVALQCLLVLASVLPTIEDNYELGLKLNKRVWVAANDPEEYIQDLAIKLKTRLGYEEPIEELCNDIVEDIIHSEEVIRISAASTMAQVLQYHPDMVSPILYQLLDLYQQKLYMPPPVKDEFGRLTDDQPTDMWPARSGIALTLCKIAPVLPADEVAPLFEFYVPGGLGDRNAEVRSLMRDAALATVEKHGMTKVDTLLPVFENFLNTAPETEEYDAIRQSVIILMGTLTKHLKLDNNPKVKPVVAQLIAALSTPSQGVQEAVANCLPPLVAGIKQEAPALIERLLKTLLESEKYAERRGASYGLAGLVKGLGIMSLKQQNVMTTLTEAIQDKKDPVKREGALFAFEMLCNMLGKFFEPYIVNIIQHLLLCFGDAKGFVRKAAVDCSKAVMRNLSGHGVKLILPSLLKGLEENSWRTKIGSVELLGSMSFCAPKQLSACLPSIVPKLMEILLDSHPKVQDAGYHALRQIGSVIKNPEIQVIVPTLIKALQNPTHKTTECLQKLLATKFVHFVDAPSLALIMPVIQRAFQDRSTDTRKMAAQIMGNMYSLTDQKDLTPYLPNVIPGLKDCLLDPVPEVRNVSAKALGAMVKGLGEGSFDDIMPWLMDKLVAEQSSVDRSGAALGLSEVIGGMGLDKLHELMPKIIRTAEQKDLAPHVRDGYIMTFIYLPATFGPDFSTYVGPIIPSILQALADETEFVRDTALRAGQRLISLFADTAIEVLLPELEKGLFSDNWRIRYSSVQLLGDLLFKISGVTGKMTTRSTGDDDNFGTESSHKAIIHALGEDRRNRVLAGLYVGRSDTALLVRQSSLHVWKIVVTNTPKTLREILPTLFTILLGCLASTSHDKRQIAGRTLGDLVRKLGERVLPEIIPILEEGLNSEQADQRQGVCIGLSEIMASTSREHVVIFSNNLIPTVRRALCDPLPEVREAAAKTFDHLQQNIGQRALDEILPNLLKRLNNPDLSEQALDGLKQVMAVKSKVVLPYLVPKLITPPVNTRALSLLTSVAGDALTKHLNKILPALLTSLTEKAGTPDEKQELEYCRTVVLSVKDYHGIRTIMDELLQASSNKDPNCCASAVSILFSFCSQTDADYKDYIPQLFRGLLMLFLRSEDNILDGSWNCLNAIVKRLDVTEMLTHIGDLRQAVRYASSDCKDKQLPGFSIPKRGIAPILPIYREGVLNGSTELKESAAVGLGEIITLSTAEALKPSVINITGPLIRILGDRFTANVKVALLETLNLLLEKVGAMLKPFLPQLQTTFAKALNDPHRIVRLRAASALGHLIVIHTRVDPLFTELHTGIKTTDDTSIRDTMLQALRFCLCGAGSKVSEPIRKQIQTTLVSILSSTDDSTRGAAAGCIGALCSVLPQDELTDLLKSHLMNKDKSVDWRLRHGRSVGLVVALKLCASHVLNSISQDTVLDTIKELNTEDTISVLQTSFQASAHLLKYQLDNSQTVSPDIIQILVKGMKHESNDIKITLAKLISYLSYDNILPTNIRKSLIPCLVNGTKEKNTGVKGNSEHTLVALLNLRENDDIYKETVEVLESGMKESLVEVYNKSLKKIASSQAPPRDQIDDTLLT</sequence>
<name>V3ZED9_LOTGI</name>
<dbReference type="OMA" id="KYATQRG"/>
<dbReference type="Proteomes" id="UP000030746">
    <property type="component" value="Unassembled WGS sequence"/>
</dbReference>
<dbReference type="FunFam" id="1.25.10.10:FF:000162">
    <property type="entry name" value="GCN1, eIF2 alpha kinase activator homolog"/>
    <property type="match status" value="1"/>
</dbReference>
<dbReference type="SMART" id="SM01349">
    <property type="entry name" value="TOG"/>
    <property type="match status" value="1"/>
</dbReference>
<dbReference type="EMBL" id="KB203918">
    <property type="protein sequence ID" value="ESO82427.1"/>
    <property type="molecule type" value="Genomic_DNA"/>
</dbReference>
<dbReference type="GeneID" id="20247113"/>
<dbReference type="Gene3D" id="1.25.10.10">
    <property type="entry name" value="Leucine-rich Repeat Variant"/>
    <property type="match status" value="7"/>
</dbReference>
<gene>
    <name evidence="7" type="ORF">LOTGIDRAFT_223326</name>
</gene>
<keyword evidence="3" id="KW-0677">Repeat</keyword>
<accession>V3ZED9</accession>